<protein>
    <submittedName>
        <fullName evidence="8">ABC-2 type transport system permease protein</fullName>
    </submittedName>
</protein>
<accession>A0A060PZG2</accession>
<dbReference type="GO" id="GO:0140359">
    <property type="term" value="F:ABC-type transporter activity"/>
    <property type="evidence" value="ECO:0007669"/>
    <property type="project" value="InterPro"/>
</dbReference>
<feature type="transmembrane region" description="Helical" evidence="6">
    <location>
        <begin position="290"/>
        <end position="308"/>
    </location>
</feature>
<feature type="domain" description="ABC-2 type transporter transmembrane" evidence="7">
    <location>
        <begin position="18"/>
        <end position="363"/>
    </location>
</feature>
<dbReference type="HOGENOM" id="CLU_039483_10_1_7"/>
<keyword evidence="5 6" id="KW-0472">Membrane</keyword>
<gene>
    <name evidence="8" type="ORF">NY40_0461</name>
</gene>
<dbReference type="PANTHER" id="PTHR30294:SF46">
    <property type="entry name" value="ABC TRANSPORTER PERMEASE"/>
    <property type="match status" value="1"/>
</dbReference>
<dbReference type="Pfam" id="PF12698">
    <property type="entry name" value="ABC2_membrane_3"/>
    <property type="match status" value="1"/>
</dbReference>
<dbReference type="GO" id="GO:0005886">
    <property type="term" value="C:plasma membrane"/>
    <property type="evidence" value="ECO:0007669"/>
    <property type="project" value="UniProtKB-SubCell"/>
</dbReference>
<dbReference type="Proteomes" id="UP000031662">
    <property type="component" value="Chromosome"/>
</dbReference>
<evidence type="ECO:0000256" key="4">
    <source>
        <dbReference type="ARBA" id="ARBA00022989"/>
    </source>
</evidence>
<dbReference type="RefSeq" id="WP_041050116.1">
    <property type="nucleotide sequence ID" value="NZ_AP014523.1"/>
</dbReference>
<feature type="transmembrane region" description="Helical" evidence="6">
    <location>
        <begin position="256"/>
        <end position="278"/>
    </location>
</feature>
<dbReference type="InterPro" id="IPR051449">
    <property type="entry name" value="ABC-2_transporter_component"/>
</dbReference>
<name>A0A060PZG2_HELPX</name>
<evidence type="ECO:0000259" key="7">
    <source>
        <dbReference type="Pfam" id="PF12698"/>
    </source>
</evidence>
<keyword evidence="2" id="KW-1003">Cell membrane</keyword>
<reference evidence="8 9" key="1">
    <citation type="submission" date="2013-11" db="EMBL/GenBank/DDBJ databases">
        <title>Estimation of Helicobacter pylori bacteriophage ecology using H. pylori isolates.</title>
        <authorList>
            <person name="Uchiyama J."/>
            <person name="Takemura-Uchiyama I."/>
            <person name="Ujihara T."/>
            <person name="Matsuzaki S."/>
        </authorList>
    </citation>
    <scope>NUCLEOTIDE SEQUENCE [LARGE SCALE GENOMIC DNA]</scope>
    <source>
        <strain evidence="8 9">NY40</strain>
    </source>
</reference>
<sequence>MNFFKILLMELRAIVSHKGVLLILIGAPLIYGLLYPLPYLKDIVTQQKIALVDEDNSFLSRQLAFMAQSSNELEIAFFSPSMLEAKKLLKEEKIYGILHIPSHFEANIHKQVPVTIDFYANANYFLIYGALANAVVESINALNDEIRFKRNAQMEEAELGTDGIKIKPIALYNPSEGYLNYALSSVFIFILHQVMLIASSMFTSSRHLELALLDKKQIALRLCARLLVFMAAFSVFVLLYFGALFSFYGIERHGSALMVFLNSSIFMLATLSLGSFLGAWIKNEAHTTQIVLISSLPLIFMMGFVWPFESLPSYLQVFVQIVPAYHGISLLGRLNQMHAEFIDVSVHFYALIAIFIASFIGSVFKLSSLKKACENA</sequence>
<keyword evidence="3 6" id="KW-0812">Transmembrane</keyword>
<dbReference type="PANTHER" id="PTHR30294">
    <property type="entry name" value="MEMBRANE COMPONENT OF ABC TRANSPORTER YHHJ-RELATED"/>
    <property type="match status" value="1"/>
</dbReference>
<feature type="transmembrane region" description="Helical" evidence="6">
    <location>
        <begin position="222"/>
        <end position="250"/>
    </location>
</feature>
<evidence type="ECO:0000256" key="2">
    <source>
        <dbReference type="ARBA" id="ARBA00022475"/>
    </source>
</evidence>
<organism evidence="8 9">
    <name type="scientific">Helicobacter pylori NY40</name>
    <dbReference type="NCBI Taxonomy" id="1426844"/>
    <lineage>
        <taxon>Bacteria</taxon>
        <taxon>Pseudomonadati</taxon>
        <taxon>Campylobacterota</taxon>
        <taxon>Epsilonproteobacteria</taxon>
        <taxon>Campylobacterales</taxon>
        <taxon>Helicobacteraceae</taxon>
        <taxon>Helicobacter</taxon>
    </lineage>
</organism>
<evidence type="ECO:0000313" key="9">
    <source>
        <dbReference type="Proteomes" id="UP000031662"/>
    </source>
</evidence>
<comment type="subcellular location">
    <subcellularLocation>
        <location evidence="1">Cell membrane</location>
        <topology evidence="1">Multi-pass membrane protein</topology>
    </subcellularLocation>
</comment>
<evidence type="ECO:0000256" key="1">
    <source>
        <dbReference type="ARBA" id="ARBA00004651"/>
    </source>
</evidence>
<evidence type="ECO:0000313" key="8">
    <source>
        <dbReference type="EMBL" id="BAO97481.1"/>
    </source>
</evidence>
<evidence type="ECO:0000256" key="5">
    <source>
        <dbReference type="ARBA" id="ARBA00023136"/>
    </source>
</evidence>
<feature type="transmembrane region" description="Helical" evidence="6">
    <location>
        <begin position="20"/>
        <end position="37"/>
    </location>
</feature>
<evidence type="ECO:0000256" key="3">
    <source>
        <dbReference type="ARBA" id="ARBA00022692"/>
    </source>
</evidence>
<dbReference type="Gene3D" id="3.40.1710.10">
    <property type="entry name" value="abc type-2 transporter like domain"/>
    <property type="match status" value="1"/>
</dbReference>
<evidence type="ECO:0000256" key="6">
    <source>
        <dbReference type="SAM" id="Phobius"/>
    </source>
</evidence>
<proteinExistence type="predicted"/>
<keyword evidence="4 6" id="KW-1133">Transmembrane helix</keyword>
<dbReference type="EMBL" id="AP014523">
    <property type="protein sequence ID" value="BAO97481.1"/>
    <property type="molecule type" value="Genomic_DNA"/>
</dbReference>
<dbReference type="AlphaFoldDB" id="A0A060PZG2"/>
<feature type="transmembrane region" description="Helical" evidence="6">
    <location>
        <begin position="346"/>
        <end position="364"/>
    </location>
</feature>
<dbReference type="InterPro" id="IPR013525">
    <property type="entry name" value="ABC2_TM"/>
</dbReference>
<feature type="transmembrane region" description="Helical" evidence="6">
    <location>
        <begin position="181"/>
        <end position="202"/>
    </location>
</feature>